<accession>A0AAV6GCD7</accession>
<evidence type="ECO:0000256" key="5">
    <source>
        <dbReference type="ARBA" id="ARBA00023136"/>
    </source>
</evidence>
<keyword evidence="4 6" id="KW-1133">Transmembrane helix</keyword>
<evidence type="ECO:0000256" key="1">
    <source>
        <dbReference type="ARBA" id="ARBA00004141"/>
    </source>
</evidence>
<proteinExistence type="inferred from homology"/>
<reference evidence="8" key="1">
    <citation type="submission" date="2020-10" db="EMBL/GenBank/DDBJ databases">
        <title>Chromosome-scale genome assembly of the Allis shad, Alosa alosa.</title>
        <authorList>
            <person name="Margot Z."/>
            <person name="Christophe K."/>
            <person name="Cabau C."/>
            <person name="Louis A."/>
            <person name="Berthelot C."/>
            <person name="Parey E."/>
            <person name="Roest Crollius H."/>
            <person name="Montfort J."/>
            <person name="Robinson-Rechavi M."/>
            <person name="Bucao C."/>
            <person name="Bouchez O."/>
            <person name="Gislard M."/>
            <person name="Lluch J."/>
            <person name="Milhes M."/>
            <person name="Lampietro C."/>
            <person name="Lopez Roques C."/>
            <person name="Donnadieu C."/>
            <person name="Braasch I."/>
            <person name="Desvignes T."/>
            <person name="Postlethwait J."/>
            <person name="Bobe J."/>
            <person name="Guiguen Y."/>
        </authorList>
    </citation>
    <scope>NUCLEOTIDE SEQUENCE</scope>
    <source>
        <strain evidence="8">M-15738</strain>
        <tissue evidence="8">Blood</tissue>
    </source>
</reference>
<evidence type="ECO:0000256" key="6">
    <source>
        <dbReference type="SAM" id="Phobius"/>
    </source>
</evidence>
<evidence type="ECO:0000256" key="2">
    <source>
        <dbReference type="ARBA" id="ARBA00005731"/>
    </source>
</evidence>
<dbReference type="PANTHER" id="PTHR16119">
    <property type="entry name" value="TRANSMEMBRANE PROTEIN 144"/>
    <property type="match status" value="1"/>
</dbReference>
<evidence type="ECO:0000256" key="7">
    <source>
        <dbReference type="SAM" id="SignalP"/>
    </source>
</evidence>
<feature type="transmembrane region" description="Helical" evidence="6">
    <location>
        <begin position="95"/>
        <end position="114"/>
    </location>
</feature>
<comment type="subcellular location">
    <subcellularLocation>
        <location evidence="1">Membrane</location>
        <topology evidence="1">Multi-pass membrane protein</topology>
    </subcellularLocation>
</comment>
<feature type="transmembrane region" description="Helical" evidence="6">
    <location>
        <begin position="259"/>
        <end position="283"/>
    </location>
</feature>
<evidence type="ECO:0000256" key="4">
    <source>
        <dbReference type="ARBA" id="ARBA00022989"/>
    </source>
</evidence>
<organism evidence="8 9">
    <name type="scientific">Alosa alosa</name>
    <name type="common">allis shad</name>
    <dbReference type="NCBI Taxonomy" id="278164"/>
    <lineage>
        <taxon>Eukaryota</taxon>
        <taxon>Metazoa</taxon>
        <taxon>Chordata</taxon>
        <taxon>Craniata</taxon>
        <taxon>Vertebrata</taxon>
        <taxon>Euteleostomi</taxon>
        <taxon>Actinopterygii</taxon>
        <taxon>Neopterygii</taxon>
        <taxon>Teleostei</taxon>
        <taxon>Clupei</taxon>
        <taxon>Clupeiformes</taxon>
        <taxon>Clupeoidei</taxon>
        <taxon>Clupeidae</taxon>
        <taxon>Alosa</taxon>
    </lineage>
</organism>
<feature type="transmembrane region" description="Helical" evidence="6">
    <location>
        <begin position="120"/>
        <end position="139"/>
    </location>
</feature>
<keyword evidence="5 6" id="KW-0472">Membrane</keyword>
<feature type="signal peptide" evidence="7">
    <location>
        <begin position="1"/>
        <end position="22"/>
    </location>
</feature>
<dbReference type="InterPro" id="IPR010651">
    <property type="entry name" value="Sugar_transport"/>
</dbReference>
<evidence type="ECO:0008006" key="10">
    <source>
        <dbReference type="Google" id="ProtNLM"/>
    </source>
</evidence>
<dbReference type="InterPro" id="IPR012435">
    <property type="entry name" value="TMEM144"/>
</dbReference>
<evidence type="ECO:0000313" key="8">
    <source>
        <dbReference type="EMBL" id="KAG5272778.1"/>
    </source>
</evidence>
<dbReference type="Pfam" id="PF07857">
    <property type="entry name" value="TMEM144"/>
    <property type="match status" value="1"/>
</dbReference>
<sequence>MAVLGSLVQACALAFLMQMATAQVYDTSLNLNGWHRGPLVFEGSQGTESNVSEALPNSTNTHLYIKGFIALGFSTIGFGSSLVPIKRTETGNGLFFQWVFCSTMWLESLPVHFLQGSSETWLLSVVAGCLYGIGNLTNVPIIRTIGLGLGFLIWSTFCLLMGWASGRFGWFGLDPQDVASPVLNYIGTGLATVSVVIVLFMKMETRTEDEQAYDVEPLLENDTDKGHDSKLESLVDECILTESKEEAWEDKLSPLKRKIVGCSLAAFAGVLYGCCYTPIIFVKNSAIRNNTHFAGASQYDLDYIFPFMTGACATPALAFFVYCVIMKNRPHLPSKCVLPAFFAGTLQFGSQIAWTANHQQARSVKTRPRQGPSLVSLAWSVFCFREIKGTKNFILLGVILLTVLTGITLISVSK</sequence>
<dbReference type="GO" id="GO:0015144">
    <property type="term" value="F:carbohydrate transmembrane transporter activity"/>
    <property type="evidence" value="ECO:0007669"/>
    <property type="project" value="InterPro"/>
</dbReference>
<feature type="transmembrane region" description="Helical" evidence="6">
    <location>
        <begin position="182"/>
        <end position="201"/>
    </location>
</feature>
<dbReference type="AlphaFoldDB" id="A0AAV6GCD7"/>
<feature type="transmembrane region" description="Helical" evidence="6">
    <location>
        <begin position="393"/>
        <end position="412"/>
    </location>
</feature>
<feature type="transmembrane region" description="Helical" evidence="6">
    <location>
        <begin position="63"/>
        <end position="83"/>
    </location>
</feature>
<dbReference type="PANTHER" id="PTHR16119:SF17">
    <property type="entry name" value="TRANSMEMBRANE PROTEIN 144"/>
    <property type="match status" value="1"/>
</dbReference>
<keyword evidence="7" id="KW-0732">Signal</keyword>
<dbReference type="EMBL" id="JADWDJ010000012">
    <property type="protein sequence ID" value="KAG5272778.1"/>
    <property type="molecule type" value="Genomic_DNA"/>
</dbReference>
<gene>
    <name evidence="8" type="ORF">AALO_G00169190</name>
</gene>
<evidence type="ECO:0000256" key="3">
    <source>
        <dbReference type="ARBA" id="ARBA00022692"/>
    </source>
</evidence>
<feature type="transmembrane region" description="Helical" evidence="6">
    <location>
        <begin position="151"/>
        <end position="170"/>
    </location>
</feature>
<comment type="caution">
    <text evidence="8">The sequence shown here is derived from an EMBL/GenBank/DDBJ whole genome shotgun (WGS) entry which is preliminary data.</text>
</comment>
<keyword evidence="3 6" id="KW-0812">Transmembrane</keyword>
<keyword evidence="9" id="KW-1185">Reference proteome</keyword>
<feature type="transmembrane region" description="Helical" evidence="6">
    <location>
        <begin position="303"/>
        <end position="325"/>
    </location>
</feature>
<protein>
    <recommendedName>
        <fullName evidence="10">Transmembrane protein 144-like</fullName>
    </recommendedName>
</protein>
<evidence type="ECO:0000313" key="9">
    <source>
        <dbReference type="Proteomes" id="UP000823561"/>
    </source>
</evidence>
<comment type="similarity">
    <text evidence="2">Belongs to the TMEM144 family.</text>
</comment>
<dbReference type="GO" id="GO:0016020">
    <property type="term" value="C:membrane"/>
    <property type="evidence" value="ECO:0007669"/>
    <property type="project" value="UniProtKB-SubCell"/>
</dbReference>
<dbReference type="Proteomes" id="UP000823561">
    <property type="component" value="Chromosome 12"/>
</dbReference>
<feature type="chain" id="PRO_5043495974" description="Transmembrane protein 144-like" evidence="7">
    <location>
        <begin position="23"/>
        <end position="414"/>
    </location>
</feature>
<name>A0AAV6GCD7_9TELE</name>